<keyword evidence="1" id="KW-1185">Reference proteome</keyword>
<dbReference type="AlphaFoldDB" id="A0A914R3H1"/>
<reference evidence="2" key="1">
    <citation type="submission" date="2022-11" db="UniProtKB">
        <authorList>
            <consortium name="WormBaseParasite"/>
        </authorList>
    </citation>
    <scope>IDENTIFICATION</scope>
</reference>
<dbReference type="WBParaSite" id="PEQ_0000115401-mRNA-1">
    <property type="protein sequence ID" value="PEQ_0000115401-mRNA-1"/>
    <property type="gene ID" value="PEQ_0000115401"/>
</dbReference>
<evidence type="ECO:0000313" key="1">
    <source>
        <dbReference type="Proteomes" id="UP000887564"/>
    </source>
</evidence>
<dbReference type="Proteomes" id="UP000887564">
    <property type="component" value="Unplaced"/>
</dbReference>
<sequence>MHQVEAMHPMSYKVRVNLVMSATLLPYCVSPSSSDRSHIRRRNELCHVVYYANINASLLPYA</sequence>
<protein>
    <submittedName>
        <fullName evidence="2">Uncharacterized protein</fullName>
    </submittedName>
</protein>
<proteinExistence type="predicted"/>
<organism evidence="1 2">
    <name type="scientific">Parascaris equorum</name>
    <name type="common">Equine roundworm</name>
    <dbReference type="NCBI Taxonomy" id="6256"/>
    <lineage>
        <taxon>Eukaryota</taxon>
        <taxon>Metazoa</taxon>
        <taxon>Ecdysozoa</taxon>
        <taxon>Nematoda</taxon>
        <taxon>Chromadorea</taxon>
        <taxon>Rhabditida</taxon>
        <taxon>Spirurina</taxon>
        <taxon>Ascaridomorpha</taxon>
        <taxon>Ascaridoidea</taxon>
        <taxon>Ascarididae</taxon>
        <taxon>Parascaris</taxon>
    </lineage>
</organism>
<evidence type="ECO:0000313" key="2">
    <source>
        <dbReference type="WBParaSite" id="PEQ_0000115401-mRNA-1"/>
    </source>
</evidence>
<accession>A0A914R3H1</accession>
<name>A0A914R3H1_PAREQ</name>